<name>G7YJM5_CLOSI</name>
<dbReference type="AlphaFoldDB" id="G7YJM5"/>
<keyword evidence="2" id="KW-1185">Reference proteome</keyword>
<dbReference type="EMBL" id="DF143432">
    <property type="protein sequence ID" value="GAA53158.1"/>
    <property type="molecule type" value="Genomic_DNA"/>
</dbReference>
<protein>
    <submittedName>
        <fullName evidence="1">Uncharacterized protein</fullName>
    </submittedName>
</protein>
<proteinExistence type="predicted"/>
<gene>
    <name evidence="1" type="ORF">CLF_109648</name>
</gene>
<reference key="2">
    <citation type="submission" date="2011-10" db="EMBL/GenBank/DDBJ databases">
        <title>The genome and transcriptome sequence of Clonorchis sinensis provide insights into the carcinogenic liver fluke.</title>
        <authorList>
            <person name="Wang X."/>
            <person name="Huang Y."/>
            <person name="Chen W."/>
            <person name="Liu H."/>
            <person name="Guo L."/>
            <person name="Chen Y."/>
            <person name="Luo F."/>
            <person name="Zhou W."/>
            <person name="Sun J."/>
            <person name="Mao Q."/>
            <person name="Liang P."/>
            <person name="Zhou C."/>
            <person name="Tian Y."/>
            <person name="Men J."/>
            <person name="Lv X."/>
            <person name="Huang L."/>
            <person name="Zhou J."/>
            <person name="Hu Y."/>
            <person name="Li R."/>
            <person name="Zhang F."/>
            <person name="Lei H."/>
            <person name="Li X."/>
            <person name="Hu X."/>
            <person name="Liang C."/>
            <person name="Xu J."/>
            <person name="Wu Z."/>
            <person name="Yu X."/>
        </authorList>
    </citation>
    <scope>NUCLEOTIDE SEQUENCE</scope>
    <source>
        <strain>Henan</strain>
    </source>
</reference>
<evidence type="ECO:0000313" key="2">
    <source>
        <dbReference type="Proteomes" id="UP000008909"/>
    </source>
</evidence>
<reference evidence="1" key="1">
    <citation type="journal article" date="2011" name="Genome Biol.">
        <title>The draft genome of the carcinogenic human liver fluke Clonorchis sinensis.</title>
        <authorList>
            <person name="Wang X."/>
            <person name="Chen W."/>
            <person name="Huang Y."/>
            <person name="Sun J."/>
            <person name="Men J."/>
            <person name="Liu H."/>
            <person name="Luo F."/>
            <person name="Guo L."/>
            <person name="Lv X."/>
            <person name="Deng C."/>
            <person name="Zhou C."/>
            <person name="Fan Y."/>
            <person name="Li X."/>
            <person name="Huang L."/>
            <person name="Hu Y."/>
            <person name="Liang C."/>
            <person name="Hu X."/>
            <person name="Xu J."/>
            <person name="Yu X."/>
        </authorList>
    </citation>
    <scope>NUCLEOTIDE SEQUENCE [LARGE SCALE GENOMIC DNA]</scope>
    <source>
        <strain evidence="1">Henan</strain>
    </source>
</reference>
<evidence type="ECO:0000313" key="1">
    <source>
        <dbReference type="EMBL" id="GAA53158.1"/>
    </source>
</evidence>
<dbReference type="Proteomes" id="UP000008909">
    <property type="component" value="Unassembled WGS sequence"/>
</dbReference>
<organism evidence="1 2">
    <name type="scientific">Clonorchis sinensis</name>
    <name type="common">Chinese liver fluke</name>
    <dbReference type="NCBI Taxonomy" id="79923"/>
    <lineage>
        <taxon>Eukaryota</taxon>
        <taxon>Metazoa</taxon>
        <taxon>Spiralia</taxon>
        <taxon>Lophotrochozoa</taxon>
        <taxon>Platyhelminthes</taxon>
        <taxon>Trematoda</taxon>
        <taxon>Digenea</taxon>
        <taxon>Opisthorchiida</taxon>
        <taxon>Opisthorchiata</taxon>
        <taxon>Opisthorchiidae</taxon>
        <taxon>Clonorchis</taxon>
    </lineage>
</organism>
<sequence length="357" mass="39795">MVQRNEAAHLRDVPEHHTRFLSLIRGVQCSTVLYGRYLDIQNISETVARKMKTLSERSRHFTILSKDAGRKYCDRIDCPLFPSRFRLHTSGDAEAAAAGHTELGIVLSDQVKASLLDWTPADGLICVVRLATSVRKSGGSEVHRTLFIVTTCDPTEYSPESVEDSFHDTPCALLQQPKRSDIVVVSGDMSARVKLSIRADREAWWTRKAQEMKDARNAGKVQELFHLTCLTVPRKPLVSERIRDQNGPLIRGKAERLDRWARYFELPAAPNPESWPSAGSFNFTASSNAYIHGISVSQHQCTHGSFSFNDGIKRCAVHEVIVDYCISPKTSSTKNSIAGKFGEKLNQFFVSDGSNGS</sequence>
<accession>G7YJM5</accession>